<gene>
    <name evidence="1" type="ORF">DFP72DRAFT_863040</name>
</gene>
<organism evidence="1 2">
    <name type="scientific">Ephemerocybe angulata</name>
    <dbReference type="NCBI Taxonomy" id="980116"/>
    <lineage>
        <taxon>Eukaryota</taxon>
        <taxon>Fungi</taxon>
        <taxon>Dikarya</taxon>
        <taxon>Basidiomycota</taxon>
        <taxon>Agaricomycotina</taxon>
        <taxon>Agaricomycetes</taxon>
        <taxon>Agaricomycetidae</taxon>
        <taxon>Agaricales</taxon>
        <taxon>Agaricineae</taxon>
        <taxon>Psathyrellaceae</taxon>
        <taxon>Ephemerocybe</taxon>
    </lineage>
</organism>
<accession>A0A8H6H7U7</accession>
<dbReference type="EMBL" id="JACGCI010000285">
    <property type="protein sequence ID" value="KAF6741131.1"/>
    <property type="molecule type" value="Genomic_DNA"/>
</dbReference>
<keyword evidence="2" id="KW-1185">Reference proteome</keyword>
<evidence type="ECO:0000313" key="2">
    <source>
        <dbReference type="Proteomes" id="UP000521943"/>
    </source>
</evidence>
<dbReference type="Proteomes" id="UP000521943">
    <property type="component" value="Unassembled WGS sequence"/>
</dbReference>
<dbReference type="AlphaFoldDB" id="A0A8H6H7U7"/>
<proteinExistence type="predicted"/>
<sequence>MSPPPPPSNSPPPSPLDKAIWVQIYISDNRYRNGVDPISAVANRNAVGNRSGSDMQHSTEMRANMYSGFMLRFIDFSYEKTSVAALSKGRSERGIEIWVRQGAPALEPKATRGSARSSVGRGGRIPLGEAVKWRGRQMVILAGRGRHFVETSDGQLARPLAWLWRSNFAGQAMGGVVVAQDGLHASMPWLGGVEGRSEGVSKNADGSRYGGAHSTTKKPNPLVDGMVPFARLGRHRPRPPLPIGDLYRLGLRDGSGQLFWAGHTVPCLGYCTSLLRDTFTGTGVPVIDMEMKVGYTDINIPRE</sequence>
<reference evidence="1 2" key="1">
    <citation type="submission" date="2020-07" db="EMBL/GenBank/DDBJ databases">
        <title>Comparative genomics of pyrophilous fungi reveals a link between fire events and developmental genes.</title>
        <authorList>
            <consortium name="DOE Joint Genome Institute"/>
            <person name="Steindorff A.S."/>
            <person name="Carver A."/>
            <person name="Calhoun S."/>
            <person name="Stillman K."/>
            <person name="Liu H."/>
            <person name="Lipzen A."/>
            <person name="Pangilinan J."/>
            <person name="Labutti K."/>
            <person name="Bruns T.D."/>
            <person name="Grigoriev I.V."/>
        </authorList>
    </citation>
    <scope>NUCLEOTIDE SEQUENCE [LARGE SCALE GENOMIC DNA]</scope>
    <source>
        <strain evidence="1 2">CBS 144469</strain>
    </source>
</reference>
<protein>
    <submittedName>
        <fullName evidence="1">Uncharacterized protein</fullName>
    </submittedName>
</protein>
<evidence type="ECO:0000313" key="1">
    <source>
        <dbReference type="EMBL" id="KAF6741131.1"/>
    </source>
</evidence>
<comment type="caution">
    <text evidence="1">The sequence shown here is derived from an EMBL/GenBank/DDBJ whole genome shotgun (WGS) entry which is preliminary data.</text>
</comment>
<name>A0A8H6H7U7_9AGAR</name>